<evidence type="ECO:0000256" key="8">
    <source>
        <dbReference type="ARBA" id="ARBA00023125"/>
    </source>
</evidence>
<dbReference type="PROSITE" id="PS50105">
    <property type="entry name" value="SAM_DOMAIN"/>
    <property type="match status" value="1"/>
</dbReference>
<evidence type="ECO:0000259" key="15">
    <source>
        <dbReference type="PROSITE" id="PS50105"/>
    </source>
</evidence>
<evidence type="ECO:0000256" key="7">
    <source>
        <dbReference type="ARBA" id="ARBA00023015"/>
    </source>
</evidence>
<dbReference type="GO" id="GO:0000978">
    <property type="term" value="F:RNA polymerase II cis-regulatory region sequence-specific DNA binding"/>
    <property type="evidence" value="ECO:0007669"/>
    <property type="project" value="TreeGrafter"/>
</dbReference>
<evidence type="ECO:0000256" key="6">
    <source>
        <dbReference type="ARBA" id="ARBA00022843"/>
    </source>
</evidence>
<dbReference type="CDD" id="cd08367">
    <property type="entry name" value="P53"/>
    <property type="match status" value="1"/>
</dbReference>
<evidence type="ECO:0000256" key="14">
    <source>
        <dbReference type="SAM" id="MobiDB-lite"/>
    </source>
</evidence>
<name>A0A915HIL8_ROMCU</name>
<keyword evidence="7" id="KW-0805">Transcription regulation</keyword>
<evidence type="ECO:0000256" key="2">
    <source>
        <dbReference type="ARBA" id="ARBA00006167"/>
    </source>
</evidence>
<feature type="site" description="Interaction with DNA" evidence="13">
    <location>
        <position position="81"/>
    </location>
</feature>
<dbReference type="InterPro" id="IPR010991">
    <property type="entry name" value="p53_tetrameristn"/>
</dbReference>
<dbReference type="InterPro" id="IPR012346">
    <property type="entry name" value="p53/RUNT-type_TF_DNA-bd_sf"/>
</dbReference>
<evidence type="ECO:0000256" key="13">
    <source>
        <dbReference type="PIRSR" id="PIRSR602117-2"/>
    </source>
</evidence>
<dbReference type="WBParaSite" id="nRc.2.0.1.t01488-RA">
    <property type="protein sequence ID" value="nRc.2.0.1.t01488-RA"/>
    <property type="gene ID" value="nRc.2.0.1.g01488"/>
</dbReference>
<dbReference type="GO" id="GO:0000981">
    <property type="term" value="F:DNA-binding transcription factor activity, RNA polymerase II-specific"/>
    <property type="evidence" value="ECO:0007669"/>
    <property type="project" value="TreeGrafter"/>
</dbReference>
<protein>
    <submittedName>
        <fullName evidence="17">SAM domain-containing protein</fullName>
    </submittedName>
</protein>
<keyword evidence="16" id="KW-1185">Reference proteome</keyword>
<evidence type="ECO:0000313" key="16">
    <source>
        <dbReference type="Proteomes" id="UP000887565"/>
    </source>
</evidence>
<organism evidence="16 17">
    <name type="scientific">Romanomermis culicivorax</name>
    <name type="common">Nematode worm</name>
    <dbReference type="NCBI Taxonomy" id="13658"/>
    <lineage>
        <taxon>Eukaryota</taxon>
        <taxon>Metazoa</taxon>
        <taxon>Ecdysozoa</taxon>
        <taxon>Nematoda</taxon>
        <taxon>Enoplea</taxon>
        <taxon>Dorylaimia</taxon>
        <taxon>Mermithida</taxon>
        <taxon>Mermithoidea</taxon>
        <taxon>Mermithidae</taxon>
        <taxon>Romanomermis</taxon>
    </lineage>
</organism>
<accession>A0A915HIL8</accession>
<keyword evidence="3" id="KW-0053">Apoptosis</keyword>
<dbReference type="InterPro" id="IPR036674">
    <property type="entry name" value="p53_tetramer_sf"/>
</dbReference>
<evidence type="ECO:0000256" key="1">
    <source>
        <dbReference type="ARBA" id="ARBA00004123"/>
    </source>
</evidence>
<feature type="binding site" evidence="12">
    <location>
        <position position="233"/>
    </location>
    <ligand>
        <name>Zn(2+)</name>
        <dbReference type="ChEBI" id="CHEBI:29105"/>
    </ligand>
</feature>
<keyword evidence="9" id="KW-0010">Activator</keyword>
<keyword evidence="5 12" id="KW-0862">Zinc</keyword>
<feature type="binding site" evidence="12">
    <location>
        <position position="140"/>
    </location>
    <ligand>
        <name>Zn(2+)</name>
        <dbReference type="ChEBI" id="CHEBI:29105"/>
    </ligand>
</feature>
<evidence type="ECO:0000256" key="12">
    <source>
        <dbReference type="PIRSR" id="PIRSR602117-1"/>
    </source>
</evidence>
<feature type="region of interest" description="Disordered" evidence="14">
    <location>
        <begin position="499"/>
        <end position="531"/>
    </location>
</feature>
<dbReference type="InterPro" id="IPR001660">
    <property type="entry name" value="SAM"/>
</dbReference>
<feature type="binding site" evidence="12">
    <location>
        <position position="229"/>
    </location>
    <ligand>
        <name>Zn(2+)</name>
        <dbReference type="ChEBI" id="CHEBI:29105"/>
    </ligand>
</feature>
<keyword evidence="11" id="KW-0539">Nucleus</keyword>
<dbReference type="PANTHER" id="PTHR11447:SF16">
    <property type="entry name" value="P53 PROTEIN LONG FORM VARIANT 1"/>
    <property type="match status" value="1"/>
</dbReference>
<proteinExistence type="inferred from homology"/>
<dbReference type="InterPro" id="IPR011615">
    <property type="entry name" value="p53_DNA-bd"/>
</dbReference>
<dbReference type="Pfam" id="PF00870">
    <property type="entry name" value="P53"/>
    <property type="match status" value="2"/>
</dbReference>
<dbReference type="GO" id="GO:0005634">
    <property type="term" value="C:nucleus"/>
    <property type="evidence" value="ECO:0007669"/>
    <property type="project" value="UniProtKB-SubCell"/>
</dbReference>
<dbReference type="GO" id="GO:0046872">
    <property type="term" value="F:metal ion binding"/>
    <property type="evidence" value="ECO:0007669"/>
    <property type="project" value="UniProtKB-KW"/>
</dbReference>
<dbReference type="OMA" id="HILRCES"/>
<dbReference type="InterPro" id="IPR013761">
    <property type="entry name" value="SAM/pointed_sf"/>
</dbReference>
<feature type="domain" description="SAM" evidence="15">
    <location>
        <begin position="426"/>
        <end position="490"/>
    </location>
</feature>
<comment type="similarity">
    <text evidence="2">Belongs to the p53 family.</text>
</comment>
<dbReference type="PANTHER" id="PTHR11447">
    <property type="entry name" value="CELLULAR TUMOR ANTIGEN P53"/>
    <property type="match status" value="1"/>
</dbReference>
<sequence>MMNFVKVTSKCEELQADLPEVIVEQSQGKDLPRFHATTPRASAVSSSPKILRDLPSNVPLPGQYGFKFFINEISDKNVNKKAISYTFSVDKNKLYIRINETCPISFKVEKIPPMQSYIRATAIYSKPQDLGEAVKRCMTHVDKDKMVLLVKRYFRIGMILLDVDIYFAMERVNRCEDLPEPPRSHFVRCSNVGAVYAENPETERQSVIIPYQAPEKGTNFSTYYFQFSCFSSCSGSINRRPVQLIFTLEYENQILGRQVLDLRVCSCPGRDKEVDDMPKRRPEKVDRVTTLTSVADPAPKRRMVDEAPSTNGVYYNDDSEIFTVQVRGRELYKIVQTIVQNFEIARNVSELAALRSCNNAAERRGNGRATPPSSLSPVRITDGDENIETKTSKQQRCTLSKRQNSQLQQQNLEQLIGKLSQEKKLSGSSPISSWLENMSMQNYIPKFESNGLYQMDQLKNISHEELRSIGIENDKDLDRLYESIIRFKLACEFGESLGYGSSQQGIGPEPSLGQSLQEPASPSRHPPAQLQ</sequence>
<evidence type="ECO:0000256" key="10">
    <source>
        <dbReference type="ARBA" id="ARBA00023163"/>
    </source>
</evidence>
<dbReference type="GO" id="GO:0006915">
    <property type="term" value="P:apoptotic process"/>
    <property type="evidence" value="ECO:0007669"/>
    <property type="project" value="UniProtKB-KW"/>
</dbReference>
<dbReference type="Gene3D" id="2.60.40.720">
    <property type="match status" value="1"/>
</dbReference>
<dbReference type="Gene3D" id="1.10.150.50">
    <property type="entry name" value="Transcription Factor, Ets-1"/>
    <property type="match status" value="1"/>
</dbReference>
<dbReference type="AlphaFoldDB" id="A0A915HIL8"/>
<dbReference type="Pfam" id="PF00536">
    <property type="entry name" value="SAM_1"/>
    <property type="match status" value="1"/>
</dbReference>
<evidence type="ECO:0000256" key="11">
    <source>
        <dbReference type="ARBA" id="ARBA00023242"/>
    </source>
</evidence>
<comment type="subcellular location">
    <subcellularLocation>
        <location evidence="1">Nucleus</location>
    </subcellularLocation>
</comment>
<feature type="binding site" evidence="12">
    <location>
        <position position="137"/>
    </location>
    <ligand>
        <name>Zn(2+)</name>
        <dbReference type="ChEBI" id="CHEBI:29105"/>
    </ligand>
</feature>
<evidence type="ECO:0000256" key="3">
    <source>
        <dbReference type="ARBA" id="ARBA00022703"/>
    </source>
</evidence>
<dbReference type="Pfam" id="PF07710">
    <property type="entry name" value="P53_tetramer"/>
    <property type="match status" value="1"/>
</dbReference>
<evidence type="ECO:0000256" key="4">
    <source>
        <dbReference type="ARBA" id="ARBA00022723"/>
    </source>
</evidence>
<evidence type="ECO:0000313" key="17">
    <source>
        <dbReference type="WBParaSite" id="nRc.2.0.1.t01488-RA"/>
    </source>
</evidence>
<dbReference type="GO" id="GO:0051262">
    <property type="term" value="P:protein tetramerization"/>
    <property type="evidence" value="ECO:0007669"/>
    <property type="project" value="InterPro"/>
</dbReference>
<dbReference type="SUPFAM" id="SSF47769">
    <property type="entry name" value="SAM/Pointed domain"/>
    <property type="match status" value="1"/>
</dbReference>
<keyword evidence="6" id="KW-0832">Ubl conjugation</keyword>
<keyword evidence="10" id="KW-0804">Transcription</keyword>
<comment type="cofactor">
    <cofactor evidence="12">
        <name>Zn(2+)</name>
        <dbReference type="ChEBI" id="CHEBI:29105"/>
    </cofactor>
    <text evidence="12">Binds 1 zinc ion per subunit.</text>
</comment>
<dbReference type="PRINTS" id="PR00386">
    <property type="entry name" value="P53SUPPRESSR"/>
</dbReference>
<dbReference type="Proteomes" id="UP000887565">
    <property type="component" value="Unplaced"/>
</dbReference>
<feature type="region of interest" description="Disordered" evidence="14">
    <location>
        <begin position="362"/>
        <end position="401"/>
    </location>
</feature>
<reference evidence="17" key="1">
    <citation type="submission" date="2022-11" db="UniProtKB">
        <authorList>
            <consortium name="WormBaseParasite"/>
        </authorList>
    </citation>
    <scope>IDENTIFICATION</scope>
</reference>
<dbReference type="InterPro" id="IPR002117">
    <property type="entry name" value="p53_tumour_suppressor"/>
</dbReference>
<feature type="compositionally biased region" description="Polar residues" evidence="14">
    <location>
        <begin position="392"/>
        <end position="401"/>
    </location>
</feature>
<evidence type="ECO:0000256" key="9">
    <source>
        <dbReference type="ARBA" id="ARBA00023159"/>
    </source>
</evidence>
<dbReference type="SUPFAM" id="SSF47719">
    <property type="entry name" value="p53 tetramerization domain"/>
    <property type="match status" value="1"/>
</dbReference>
<dbReference type="SUPFAM" id="SSF49417">
    <property type="entry name" value="p53-like transcription factors"/>
    <property type="match status" value="2"/>
</dbReference>
<keyword evidence="4 12" id="KW-0479">Metal-binding</keyword>
<evidence type="ECO:0000256" key="5">
    <source>
        <dbReference type="ARBA" id="ARBA00022833"/>
    </source>
</evidence>
<dbReference type="InterPro" id="IPR008967">
    <property type="entry name" value="p53-like_TF_DNA-bd_sf"/>
</dbReference>
<keyword evidence="8" id="KW-0238">DNA-binding</keyword>